<keyword evidence="2" id="KW-1185">Reference proteome</keyword>
<dbReference type="RefSeq" id="WP_261971835.1">
    <property type="nucleotide sequence ID" value="NZ_JAHHZF010000044.1"/>
</dbReference>
<name>A0A947D9L4_9HYPH</name>
<gene>
    <name evidence="1" type="ORF">KL771_28180</name>
</gene>
<dbReference type="AlphaFoldDB" id="A0A947D9L4"/>
<dbReference type="Proteomes" id="UP000766595">
    <property type="component" value="Unassembled WGS sequence"/>
</dbReference>
<evidence type="ECO:0000313" key="1">
    <source>
        <dbReference type="EMBL" id="MBT9293350.1"/>
    </source>
</evidence>
<sequence length="134" mass="15502">MMVAYGFKSAFWKPIQDRTKRQTIRNPRNRHAHPGERIQLYGKMRQPGCFKIIPDPVCIGVDMVEFDLRMFDRPPQLIVNGILIVGEAADAYAEGDGFKPILAFGAFEVMCRWWTLTHGRRVFHGIAIRWDDQP</sequence>
<proteinExistence type="predicted"/>
<evidence type="ECO:0000313" key="2">
    <source>
        <dbReference type="Proteomes" id="UP000766595"/>
    </source>
</evidence>
<comment type="caution">
    <text evidence="1">The sequence shown here is derived from an EMBL/GenBank/DDBJ whole genome shotgun (WGS) entry which is preliminary data.</text>
</comment>
<dbReference type="EMBL" id="JAHHZF010000044">
    <property type="protein sequence ID" value="MBT9293350.1"/>
    <property type="molecule type" value="Genomic_DNA"/>
</dbReference>
<protein>
    <submittedName>
        <fullName evidence="1">Uncharacterized protein</fullName>
    </submittedName>
</protein>
<accession>A0A947D9L4</accession>
<organism evidence="1 2">
    <name type="scientific">Prosthecodimorpha staleyi</name>
    <dbReference type="NCBI Taxonomy" id="2840188"/>
    <lineage>
        <taxon>Bacteria</taxon>
        <taxon>Pseudomonadati</taxon>
        <taxon>Pseudomonadota</taxon>
        <taxon>Alphaproteobacteria</taxon>
        <taxon>Hyphomicrobiales</taxon>
        <taxon>Ancalomicrobiaceae</taxon>
        <taxon>Prosthecodimorpha</taxon>
    </lineage>
</organism>
<reference evidence="1 2" key="1">
    <citation type="submission" date="2021-06" db="EMBL/GenBank/DDBJ databases">
        <authorList>
            <person name="Grouzdev D.S."/>
            <person name="Koziaeva V."/>
        </authorList>
    </citation>
    <scope>NUCLEOTIDE SEQUENCE [LARGE SCALE GENOMIC DNA]</scope>
    <source>
        <strain evidence="1 2">22</strain>
    </source>
</reference>